<dbReference type="Gene3D" id="3.40.250.10">
    <property type="entry name" value="Rhodanese-like domain"/>
    <property type="match status" value="2"/>
</dbReference>
<dbReference type="SUPFAM" id="SSF52821">
    <property type="entry name" value="Rhodanese/Cell cycle control phosphatase"/>
    <property type="match status" value="2"/>
</dbReference>
<dbReference type="GO" id="GO:0016740">
    <property type="term" value="F:transferase activity"/>
    <property type="evidence" value="ECO:0007669"/>
    <property type="project" value="UniProtKB-KW"/>
</dbReference>
<dbReference type="EMBL" id="PZKF01000005">
    <property type="protein sequence ID" value="PTE18718.1"/>
    <property type="molecule type" value="Genomic_DNA"/>
</dbReference>
<comment type="caution">
    <text evidence="4">The sequence shown here is derived from an EMBL/GenBank/DDBJ whole genome shotgun (WGS) entry which is preliminary data.</text>
</comment>
<feature type="signal peptide" evidence="2">
    <location>
        <begin position="1"/>
        <end position="20"/>
    </location>
</feature>
<sequence>MNKILALAAAIALVQAPAFAQGAFGPLIAPADLAAQADALLILDIRPASTEDGKKPYAEGHIPGAVAAPYGLFRGPAENPGAVPAIDKLTEVLRSLGVTPGRPTVIVHQGSDETDFGAAARVYWTLKSSGVSQLAILNGGFDAWTGAGLPVSTEAVAPVVSDITVTFADTWLATTDDVLAVVEGKAVGDLIDARPESFWAGEQAHASAARPGTLPQSKYFTHSRWFTSGPSLIDGAAVQSLAAANGFQQGDQLVSFCNTGHWAATNWFALSELAGIEGVRLYPESMVGWSQAGLPMDNTPGPIRNLWNQIKSVF</sequence>
<dbReference type="RefSeq" id="WP_107324013.1">
    <property type="nucleotide sequence ID" value="NZ_NHSP01000074.1"/>
</dbReference>
<dbReference type="AlphaFoldDB" id="A0A2T4JLF5"/>
<name>A0A2T4JLF5_9RHOB</name>
<dbReference type="InterPro" id="IPR036873">
    <property type="entry name" value="Rhodanese-like_dom_sf"/>
</dbReference>
<feature type="chain" id="PRO_5015610943" evidence="2">
    <location>
        <begin position="21"/>
        <end position="314"/>
    </location>
</feature>
<keyword evidence="4" id="KW-0808">Transferase</keyword>
<dbReference type="OrthoDB" id="9781034at2"/>
<proteinExistence type="predicted"/>
<evidence type="ECO:0000256" key="1">
    <source>
        <dbReference type="ARBA" id="ARBA00022737"/>
    </source>
</evidence>
<evidence type="ECO:0000313" key="5">
    <source>
        <dbReference type="Proteomes" id="UP000241899"/>
    </source>
</evidence>
<dbReference type="InterPro" id="IPR001763">
    <property type="entry name" value="Rhodanese-like_dom"/>
</dbReference>
<dbReference type="PANTHER" id="PTHR43855:SF1">
    <property type="entry name" value="THIOSULFATE SULFURTRANSFERASE"/>
    <property type="match status" value="1"/>
</dbReference>
<keyword evidence="1" id="KW-0677">Repeat</keyword>
<organism evidence="4 5">
    <name type="scientific">Phaeovulum veldkampii DSM 11550</name>
    <dbReference type="NCBI Taxonomy" id="1185920"/>
    <lineage>
        <taxon>Bacteria</taxon>
        <taxon>Pseudomonadati</taxon>
        <taxon>Pseudomonadota</taxon>
        <taxon>Alphaproteobacteria</taxon>
        <taxon>Rhodobacterales</taxon>
        <taxon>Paracoccaceae</taxon>
        <taxon>Phaeovulum</taxon>
    </lineage>
</organism>
<dbReference type="SMART" id="SM00450">
    <property type="entry name" value="RHOD"/>
    <property type="match status" value="2"/>
</dbReference>
<evidence type="ECO:0000256" key="2">
    <source>
        <dbReference type="SAM" id="SignalP"/>
    </source>
</evidence>
<keyword evidence="5" id="KW-1185">Reference proteome</keyword>
<dbReference type="PANTHER" id="PTHR43855">
    <property type="entry name" value="THIOSULFATE SULFURTRANSFERASE"/>
    <property type="match status" value="1"/>
</dbReference>
<dbReference type="PROSITE" id="PS50206">
    <property type="entry name" value="RHODANESE_3"/>
    <property type="match status" value="2"/>
</dbReference>
<dbReference type="InterPro" id="IPR051126">
    <property type="entry name" value="Thiosulfate_sulfurtransferase"/>
</dbReference>
<keyword evidence="2" id="KW-0732">Signal</keyword>
<feature type="domain" description="Rhodanese" evidence="3">
    <location>
        <begin position="36"/>
        <end position="153"/>
    </location>
</feature>
<evidence type="ECO:0000259" key="3">
    <source>
        <dbReference type="PROSITE" id="PS50206"/>
    </source>
</evidence>
<dbReference type="Proteomes" id="UP000241899">
    <property type="component" value="Unassembled WGS sequence"/>
</dbReference>
<dbReference type="CDD" id="cd01448">
    <property type="entry name" value="TST_Repeat_1"/>
    <property type="match status" value="1"/>
</dbReference>
<reference evidence="4 5" key="1">
    <citation type="submission" date="2018-03" db="EMBL/GenBank/DDBJ databases">
        <title>Rhodobacter veldkampii.</title>
        <authorList>
            <person name="Meyer T.E."/>
            <person name="Miller S."/>
            <person name="Lodha T."/>
            <person name="Gandham S."/>
            <person name="Chintalapati S."/>
            <person name="Chintalapati V.R."/>
        </authorList>
    </citation>
    <scope>NUCLEOTIDE SEQUENCE [LARGE SCALE GENOMIC DNA]</scope>
    <source>
        <strain evidence="4 5">DSM 11550</strain>
    </source>
</reference>
<feature type="domain" description="Rhodanese" evidence="3">
    <location>
        <begin position="190"/>
        <end position="298"/>
    </location>
</feature>
<protein>
    <submittedName>
        <fullName evidence="4">Sulfurtransferase</fullName>
    </submittedName>
</protein>
<gene>
    <name evidence="4" type="ORF">C5F46_03320</name>
</gene>
<accession>A0A2T4JLF5</accession>
<evidence type="ECO:0000313" key="4">
    <source>
        <dbReference type="EMBL" id="PTE18718.1"/>
    </source>
</evidence>
<dbReference type="Pfam" id="PF00581">
    <property type="entry name" value="Rhodanese"/>
    <property type="match status" value="2"/>
</dbReference>